<dbReference type="AlphaFoldDB" id="A0A1C4G066"/>
<keyword evidence="2" id="KW-0732">Signal</keyword>
<accession>A0A1C4G066</accession>
<evidence type="ECO:0000313" key="3">
    <source>
        <dbReference type="EMBL" id="SCC61629.1"/>
    </source>
</evidence>
<evidence type="ECO:0008006" key="5">
    <source>
        <dbReference type="Google" id="ProtNLM"/>
    </source>
</evidence>
<name>A0A1C4G066_BACTU</name>
<feature type="region of interest" description="Disordered" evidence="1">
    <location>
        <begin position="183"/>
        <end position="206"/>
    </location>
</feature>
<dbReference type="Proteomes" id="UP000195991">
    <property type="component" value="Unassembled WGS sequence"/>
</dbReference>
<gene>
    <name evidence="3" type="ORF">BTT61001_05062</name>
</gene>
<protein>
    <recommendedName>
        <fullName evidence="5">Lipoprotein</fullName>
    </recommendedName>
</protein>
<dbReference type="PROSITE" id="PS51257">
    <property type="entry name" value="PROKAR_LIPOPROTEIN"/>
    <property type="match status" value="1"/>
</dbReference>
<feature type="signal peptide" evidence="2">
    <location>
        <begin position="1"/>
        <end position="25"/>
    </location>
</feature>
<evidence type="ECO:0000256" key="1">
    <source>
        <dbReference type="SAM" id="MobiDB-lite"/>
    </source>
</evidence>
<evidence type="ECO:0000313" key="4">
    <source>
        <dbReference type="Proteomes" id="UP000195991"/>
    </source>
</evidence>
<feature type="region of interest" description="Disordered" evidence="1">
    <location>
        <begin position="29"/>
        <end position="87"/>
    </location>
</feature>
<reference evidence="3 4" key="1">
    <citation type="submission" date="2016-08" db="EMBL/GenBank/DDBJ databases">
        <authorList>
            <person name="Seilhamer J.J."/>
        </authorList>
    </citation>
    <scope>NUCLEOTIDE SEQUENCE [LARGE SCALE GENOMIC DNA]</scope>
    <source>
        <strain evidence="3 4">IEBC_T61001</strain>
    </source>
</reference>
<evidence type="ECO:0000256" key="2">
    <source>
        <dbReference type="SAM" id="SignalP"/>
    </source>
</evidence>
<dbReference type="RefSeq" id="WP_087985269.1">
    <property type="nucleotide sequence ID" value="NZ_FMBI01000039.1"/>
</dbReference>
<organism evidence="3 4">
    <name type="scientific">Bacillus thuringiensis</name>
    <dbReference type="NCBI Taxonomy" id="1428"/>
    <lineage>
        <taxon>Bacteria</taxon>
        <taxon>Bacillati</taxon>
        <taxon>Bacillota</taxon>
        <taxon>Bacilli</taxon>
        <taxon>Bacillales</taxon>
        <taxon>Bacillaceae</taxon>
        <taxon>Bacillus</taxon>
        <taxon>Bacillus cereus group</taxon>
    </lineage>
</organism>
<dbReference type="EMBL" id="FMBI01000039">
    <property type="protein sequence ID" value="SCC61629.1"/>
    <property type="molecule type" value="Genomic_DNA"/>
</dbReference>
<feature type="chain" id="PRO_5038609955" description="Lipoprotein" evidence="2">
    <location>
        <begin position="26"/>
        <end position="288"/>
    </location>
</feature>
<sequence length="288" mass="32463">MPYSTVKIRNSIVLILSLFLLSACEQQNTNTQTDNNKKETVTTKDNTNTENKNKPEEQEKAKNQTKTKNQAMPEDPVKPEEQTKIKEKQDNAANINITASKAKEILIRKFGTLDENEVTYNLLPSESSAKNKINNTLGTDYYTFTPQFDNYRADFTFSVHKQTGEIIVNGSDGSTLTESEFKNTQENQQVNKQTGKQSNEPINKPADITTFTSEDAIKILEKTMGPQTAQLHYGATTEPIGIINGIKLYDVFYAHGEGERQRVYNFAVGSDGNIYDWYEAQKGVLKIH</sequence>
<proteinExistence type="predicted"/>
<feature type="compositionally biased region" description="Polar residues" evidence="1">
    <location>
        <begin position="183"/>
        <end position="201"/>
    </location>
</feature>
<feature type="compositionally biased region" description="Basic and acidic residues" evidence="1">
    <location>
        <begin position="51"/>
        <end position="62"/>
    </location>
</feature>
<feature type="compositionally biased region" description="Basic and acidic residues" evidence="1">
    <location>
        <begin position="75"/>
        <end position="87"/>
    </location>
</feature>